<dbReference type="OrthoDB" id="6361509at2759"/>
<feature type="region of interest" description="Disordered" evidence="3">
    <location>
        <begin position="355"/>
        <end position="399"/>
    </location>
</feature>
<dbReference type="InterPro" id="IPR001878">
    <property type="entry name" value="Znf_CCHC"/>
</dbReference>
<keyword evidence="6" id="KW-1185">Reference proteome</keyword>
<dbReference type="InterPro" id="IPR036875">
    <property type="entry name" value="Znf_CCHC_sf"/>
</dbReference>
<feature type="coiled-coil region" evidence="2">
    <location>
        <begin position="235"/>
        <end position="269"/>
    </location>
</feature>
<proteinExistence type="predicted"/>
<keyword evidence="1" id="KW-0863">Zinc-finger</keyword>
<keyword evidence="1" id="KW-0862">Zinc</keyword>
<evidence type="ECO:0000313" key="6">
    <source>
        <dbReference type="Proteomes" id="UP000265515"/>
    </source>
</evidence>
<gene>
    <name evidence="5" type="ORF">CBR_g41795</name>
</gene>
<comment type="caution">
    <text evidence="5">The sequence shown here is derived from an EMBL/GenBank/DDBJ whole genome shotgun (WGS) entry which is preliminary data.</text>
</comment>
<feature type="region of interest" description="Disordered" evidence="3">
    <location>
        <begin position="97"/>
        <end position="159"/>
    </location>
</feature>
<dbReference type="Proteomes" id="UP000265515">
    <property type="component" value="Unassembled WGS sequence"/>
</dbReference>
<feature type="coiled-coil region" evidence="2">
    <location>
        <begin position="184"/>
        <end position="211"/>
    </location>
</feature>
<keyword evidence="1" id="KW-0479">Metal-binding</keyword>
<protein>
    <recommendedName>
        <fullName evidence="4">CCHC-type domain-containing protein</fullName>
    </recommendedName>
</protein>
<name>A0A388LWM9_CHABU</name>
<evidence type="ECO:0000256" key="2">
    <source>
        <dbReference type="SAM" id="Coils"/>
    </source>
</evidence>
<sequence length="399" mass="44455">MMASNGNANGPAVWNCYNCGQPGHISRFCPLPDRRLNLAQPSNAIVPAQPLMTVPAAANVGTAVPYYGGQYSGGGGGSGLGRRVSTLEEIVGKISNKQEAEEAKARQQRKEEEKTKREKEDEERRLKDKREREELQREMSAKMDRLSEAVNGKKSSDSDEIAKLKSLVEALTRQCNLGREKETKVGESEEVVKLRAQVEQLKRDASGANTSSAMPKHVKESEELVRLRCEQSEVKAATEKRLATLEEVIFALQKQCETAEANAEAWRNEALRPGNKRDSIAIGQTPVSDARVRMRATTLEKPGGDVRMNTQLKGLVERHQREVELLKEMRLREVNARKESEEEVEWLKEQMARMEDGGRVRGTNLKTKMDEVAGTSVGKDKGKKSVTPTTKANQRDVFL</sequence>
<dbReference type="AlphaFoldDB" id="A0A388LWM9"/>
<dbReference type="GO" id="GO:0003676">
    <property type="term" value="F:nucleic acid binding"/>
    <property type="evidence" value="ECO:0007669"/>
    <property type="project" value="InterPro"/>
</dbReference>
<dbReference type="PROSITE" id="PS50158">
    <property type="entry name" value="ZF_CCHC"/>
    <property type="match status" value="1"/>
</dbReference>
<keyword evidence="2" id="KW-0175">Coiled coil</keyword>
<evidence type="ECO:0000313" key="5">
    <source>
        <dbReference type="EMBL" id="GBG86730.1"/>
    </source>
</evidence>
<accession>A0A388LWM9</accession>
<feature type="compositionally biased region" description="Basic and acidic residues" evidence="3">
    <location>
        <begin position="97"/>
        <end position="147"/>
    </location>
</feature>
<dbReference type="Gene3D" id="4.10.60.10">
    <property type="entry name" value="Zinc finger, CCHC-type"/>
    <property type="match status" value="1"/>
</dbReference>
<evidence type="ECO:0000256" key="1">
    <source>
        <dbReference type="PROSITE-ProRule" id="PRU00047"/>
    </source>
</evidence>
<dbReference type="SMART" id="SM00343">
    <property type="entry name" value="ZnF_C2HC"/>
    <property type="match status" value="1"/>
</dbReference>
<evidence type="ECO:0000259" key="4">
    <source>
        <dbReference type="PROSITE" id="PS50158"/>
    </source>
</evidence>
<dbReference type="SUPFAM" id="SSF57756">
    <property type="entry name" value="Retrovirus zinc finger-like domains"/>
    <property type="match status" value="1"/>
</dbReference>
<dbReference type="GO" id="GO:0008270">
    <property type="term" value="F:zinc ion binding"/>
    <property type="evidence" value="ECO:0007669"/>
    <property type="project" value="UniProtKB-KW"/>
</dbReference>
<reference evidence="5 6" key="1">
    <citation type="journal article" date="2018" name="Cell">
        <title>The Chara Genome: Secondary Complexity and Implications for Plant Terrestrialization.</title>
        <authorList>
            <person name="Nishiyama T."/>
            <person name="Sakayama H."/>
            <person name="Vries J.D."/>
            <person name="Buschmann H."/>
            <person name="Saint-Marcoux D."/>
            <person name="Ullrich K.K."/>
            <person name="Haas F.B."/>
            <person name="Vanderstraeten L."/>
            <person name="Becker D."/>
            <person name="Lang D."/>
            <person name="Vosolsobe S."/>
            <person name="Rombauts S."/>
            <person name="Wilhelmsson P.K.I."/>
            <person name="Janitza P."/>
            <person name="Kern R."/>
            <person name="Heyl A."/>
            <person name="Rumpler F."/>
            <person name="Villalobos L.I.A.C."/>
            <person name="Clay J.M."/>
            <person name="Skokan R."/>
            <person name="Toyoda A."/>
            <person name="Suzuki Y."/>
            <person name="Kagoshima H."/>
            <person name="Schijlen E."/>
            <person name="Tajeshwar N."/>
            <person name="Catarino B."/>
            <person name="Hetherington A.J."/>
            <person name="Saltykova A."/>
            <person name="Bonnot C."/>
            <person name="Breuninger H."/>
            <person name="Symeonidi A."/>
            <person name="Radhakrishnan G.V."/>
            <person name="Van Nieuwerburgh F."/>
            <person name="Deforce D."/>
            <person name="Chang C."/>
            <person name="Karol K.G."/>
            <person name="Hedrich R."/>
            <person name="Ulvskov P."/>
            <person name="Glockner G."/>
            <person name="Delwiche C.F."/>
            <person name="Petrasek J."/>
            <person name="Van de Peer Y."/>
            <person name="Friml J."/>
            <person name="Beilby M."/>
            <person name="Dolan L."/>
            <person name="Kohara Y."/>
            <person name="Sugano S."/>
            <person name="Fujiyama A."/>
            <person name="Delaux P.-M."/>
            <person name="Quint M."/>
            <person name="TheiBen G."/>
            <person name="Hagemann M."/>
            <person name="Harholt J."/>
            <person name="Dunand C."/>
            <person name="Zachgo S."/>
            <person name="Langdale J."/>
            <person name="Maumus F."/>
            <person name="Straeten D.V.D."/>
            <person name="Gould S.B."/>
            <person name="Rensing S.A."/>
        </authorList>
    </citation>
    <scope>NUCLEOTIDE SEQUENCE [LARGE SCALE GENOMIC DNA]</scope>
    <source>
        <strain evidence="5 6">S276</strain>
    </source>
</reference>
<evidence type="ECO:0000256" key="3">
    <source>
        <dbReference type="SAM" id="MobiDB-lite"/>
    </source>
</evidence>
<dbReference type="Gramene" id="GBG86730">
    <property type="protein sequence ID" value="GBG86730"/>
    <property type="gene ID" value="CBR_g41795"/>
</dbReference>
<dbReference type="Pfam" id="PF00098">
    <property type="entry name" value="zf-CCHC"/>
    <property type="match status" value="1"/>
</dbReference>
<organism evidence="5 6">
    <name type="scientific">Chara braunii</name>
    <name type="common">Braun's stonewort</name>
    <dbReference type="NCBI Taxonomy" id="69332"/>
    <lineage>
        <taxon>Eukaryota</taxon>
        <taxon>Viridiplantae</taxon>
        <taxon>Streptophyta</taxon>
        <taxon>Charophyceae</taxon>
        <taxon>Charales</taxon>
        <taxon>Characeae</taxon>
        <taxon>Chara</taxon>
    </lineage>
</organism>
<dbReference type="EMBL" id="BFEA01000576">
    <property type="protein sequence ID" value="GBG86730.1"/>
    <property type="molecule type" value="Genomic_DNA"/>
</dbReference>
<feature type="domain" description="CCHC-type" evidence="4">
    <location>
        <begin position="16"/>
        <end position="30"/>
    </location>
</feature>